<dbReference type="GO" id="GO:0003824">
    <property type="term" value="F:catalytic activity"/>
    <property type="evidence" value="ECO:0007669"/>
    <property type="project" value="InterPro"/>
</dbReference>
<organism evidence="1 2">
    <name type="scientific">Aspergillus versicolor CBS 583.65</name>
    <dbReference type="NCBI Taxonomy" id="1036611"/>
    <lineage>
        <taxon>Eukaryota</taxon>
        <taxon>Fungi</taxon>
        <taxon>Dikarya</taxon>
        <taxon>Ascomycota</taxon>
        <taxon>Pezizomycotina</taxon>
        <taxon>Eurotiomycetes</taxon>
        <taxon>Eurotiomycetidae</taxon>
        <taxon>Eurotiales</taxon>
        <taxon>Aspergillaceae</taxon>
        <taxon>Aspergillus</taxon>
        <taxon>Aspergillus subgen. Nidulantes</taxon>
    </lineage>
</organism>
<dbReference type="GO" id="GO:0006281">
    <property type="term" value="P:DNA repair"/>
    <property type="evidence" value="ECO:0007669"/>
    <property type="project" value="InterPro"/>
</dbReference>
<evidence type="ECO:0008006" key="3">
    <source>
        <dbReference type="Google" id="ProtNLM"/>
    </source>
</evidence>
<proteinExistence type="predicted"/>
<dbReference type="RefSeq" id="XP_040673950.1">
    <property type="nucleotide sequence ID" value="XM_040811855.1"/>
</dbReference>
<dbReference type="OrthoDB" id="4177018at2759"/>
<accession>A0A1L9Q360</accession>
<dbReference type="VEuPathDB" id="FungiDB:ASPVEDRAFT_391517"/>
<dbReference type="AlphaFoldDB" id="A0A1L9Q360"/>
<dbReference type="SUPFAM" id="SSF48150">
    <property type="entry name" value="DNA-glycosylase"/>
    <property type="match status" value="1"/>
</dbReference>
<dbReference type="GeneID" id="63727366"/>
<name>A0A1L9Q360_ASPVE</name>
<dbReference type="InterPro" id="IPR011257">
    <property type="entry name" value="DNA_glycosylase"/>
</dbReference>
<evidence type="ECO:0000313" key="1">
    <source>
        <dbReference type="EMBL" id="OJJ08188.1"/>
    </source>
</evidence>
<reference evidence="2" key="1">
    <citation type="journal article" date="2017" name="Genome Biol.">
        <title>Comparative genomics reveals high biological diversity and specific adaptations in the industrially and medically important fungal genus Aspergillus.</title>
        <authorList>
            <person name="de Vries R.P."/>
            <person name="Riley R."/>
            <person name="Wiebenga A."/>
            <person name="Aguilar-Osorio G."/>
            <person name="Amillis S."/>
            <person name="Uchima C.A."/>
            <person name="Anderluh G."/>
            <person name="Asadollahi M."/>
            <person name="Askin M."/>
            <person name="Barry K."/>
            <person name="Battaglia E."/>
            <person name="Bayram O."/>
            <person name="Benocci T."/>
            <person name="Braus-Stromeyer S.A."/>
            <person name="Caldana C."/>
            <person name="Canovas D."/>
            <person name="Cerqueira G.C."/>
            <person name="Chen F."/>
            <person name="Chen W."/>
            <person name="Choi C."/>
            <person name="Clum A."/>
            <person name="Dos Santos R.A."/>
            <person name="Damasio A.R."/>
            <person name="Diallinas G."/>
            <person name="Emri T."/>
            <person name="Fekete E."/>
            <person name="Flipphi M."/>
            <person name="Freyberg S."/>
            <person name="Gallo A."/>
            <person name="Gournas C."/>
            <person name="Habgood R."/>
            <person name="Hainaut M."/>
            <person name="Harispe M.L."/>
            <person name="Henrissat B."/>
            <person name="Hilden K.S."/>
            <person name="Hope R."/>
            <person name="Hossain A."/>
            <person name="Karabika E."/>
            <person name="Karaffa L."/>
            <person name="Karanyi Z."/>
            <person name="Krasevec N."/>
            <person name="Kuo A."/>
            <person name="Kusch H."/>
            <person name="LaButti K."/>
            <person name="Lagendijk E.L."/>
            <person name="Lapidus A."/>
            <person name="Levasseur A."/>
            <person name="Lindquist E."/>
            <person name="Lipzen A."/>
            <person name="Logrieco A.F."/>
            <person name="MacCabe A."/>
            <person name="Maekelae M.R."/>
            <person name="Malavazi I."/>
            <person name="Melin P."/>
            <person name="Meyer V."/>
            <person name="Mielnichuk N."/>
            <person name="Miskei M."/>
            <person name="Molnar A.P."/>
            <person name="Mule G."/>
            <person name="Ngan C.Y."/>
            <person name="Orejas M."/>
            <person name="Orosz E."/>
            <person name="Ouedraogo J.P."/>
            <person name="Overkamp K.M."/>
            <person name="Park H.-S."/>
            <person name="Perrone G."/>
            <person name="Piumi F."/>
            <person name="Punt P.J."/>
            <person name="Ram A.F."/>
            <person name="Ramon A."/>
            <person name="Rauscher S."/>
            <person name="Record E."/>
            <person name="Riano-Pachon D.M."/>
            <person name="Robert V."/>
            <person name="Roehrig J."/>
            <person name="Ruller R."/>
            <person name="Salamov A."/>
            <person name="Salih N.S."/>
            <person name="Samson R.A."/>
            <person name="Sandor E."/>
            <person name="Sanguinetti M."/>
            <person name="Schuetze T."/>
            <person name="Sepcic K."/>
            <person name="Shelest E."/>
            <person name="Sherlock G."/>
            <person name="Sophianopoulou V."/>
            <person name="Squina F.M."/>
            <person name="Sun H."/>
            <person name="Susca A."/>
            <person name="Todd R.B."/>
            <person name="Tsang A."/>
            <person name="Unkles S.E."/>
            <person name="van de Wiele N."/>
            <person name="van Rossen-Uffink D."/>
            <person name="Oliveira J.V."/>
            <person name="Vesth T.C."/>
            <person name="Visser J."/>
            <person name="Yu J.-H."/>
            <person name="Zhou M."/>
            <person name="Andersen M.R."/>
            <person name="Archer D.B."/>
            <person name="Baker S.E."/>
            <person name="Benoit I."/>
            <person name="Brakhage A.A."/>
            <person name="Braus G.H."/>
            <person name="Fischer R."/>
            <person name="Frisvad J.C."/>
            <person name="Goldman G.H."/>
            <person name="Houbraken J."/>
            <person name="Oakley B."/>
            <person name="Pocsi I."/>
            <person name="Scazzocchio C."/>
            <person name="Seiboth B."/>
            <person name="vanKuyk P.A."/>
            <person name="Wortman J."/>
            <person name="Dyer P.S."/>
            <person name="Grigoriev I.V."/>
        </authorList>
    </citation>
    <scope>NUCLEOTIDE SEQUENCE [LARGE SCALE GENOMIC DNA]</scope>
    <source>
        <strain evidence="2">CBS 583.65</strain>
    </source>
</reference>
<dbReference type="Gene3D" id="1.10.340.30">
    <property type="entry name" value="Hypothetical protein, domain 2"/>
    <property type="match status" value="1"/>
</dbReference>
<protein>
    <recommendedName>
        <fullName evidence="3">DNA methylase</fullName>
    </recommendedName>
</protein>
<gene>
    <name evidence="1" type="ORF">ASPVEDRAFT_391517</name>
</gene>
<evidence type="ECO:0000313" key="2">
    <source>
        <dbReference type="Proteomes" id="UP000184073"/>
    </source>
</evidence>
<dbReference type="Proteomes" id="UP000184073">
    <property type="component" value="Unassembled WGS sequence"/>
</dbReference>
<sequence length="148" mass="16856">MPEKGKIYARELGIDLDSRDETEYFKWFLACLLFGKPVQQSVASRTYSELVQHGITTPEAIQQAGWDRLVEILDQGHYVRYDYSTADKLLDVSAAVKEHGSFGNFLHECKDVEDVSSHLQEIKGVGPKTVEIFLRDMAHLLRENSPLE</sequence>
<dbReference type="EMBL" id="KV878139">
    <property type="protein sequence ID" value="OJJ08188.1"/>
    <property type="molecule type" value="Genomic_DNA"/>
</dbReference>
<keyword evidence="2" id="KW-1185">Reference proteome</keyword>